<name>A0A515EMP5_9BURK</name>
<dbReference type="EMBL" id="CP036282">
    <property type="protein sequence ID" value="QDL53922.1"/>
    <property type="molecule type" value="Genomic_DNA"/>
</dbReference>
<protein>
    <recommendedName>
        <fullName evidence="3">AsmA family protein</fullName>
    </recommendedName>
</protein>
<dbReference type="RefSeq" id="WP_142810342.1">
    <property type="nucleotide sequence ID" value="NZ_CP036282.1"/>
</dbReference>
<dbReference type="AlphaFoldDB" id="A0A515EMP5"/>
<accession>A0A515EMP5</accession>
<reference evidence="2" key="2">
    <citation type="journal article" date="2020" name="Int. J. Syst. Evol. Microbiol.">
        <title>Genomic insights into a novel species Rhodoferax aquaticus sp. nov., isolated from freshwater.</title>
        <authorList>
            <person name="Li T."/>
            <person name="Zhuo Y."/>
            <person name="Jin C.Z."/>
            <person name="Wu X."/>
            <person name="Ko S.R."/>
            <person name="Jin F.J."/>
            <person name="Ahn C.Y."/>
            <person name="Oh H.M."/>
            <person name="Lee H.G."/>
            <person name="Jin L."/>
        </authorList>
    </citation>
    <scope>NUCLEOTIDE SEQUENCE [LARGE SCALE GENOMIC DNA]</scope>
    <source>
        <strain evidence="2">Gr-4</strain>
    </source>
</reference>
<evidence type="ECO:0000313" key="1">
    <source>
        <dbReference type="EMBL" id="QDL53922.1"/>
    </source>
</evidence>
<dbReference type="Proteomes" id="UP000317365">
    <property type="component" value="Chromosome"/>
</dbReference>
<organism evidence="1 2">
    <name type="scientific">Rhodoferax aquaticus</name>
    <dbReference type="NCBI Taxonomy" id="2527691"/>
    <lineage>
        <taxon>Bacteria</taxon>
        <taxon>Pseudomonadati</taxon>
        <taxon>Pseudomonadota</taxon>
        <taxon>Betaproteobacteria</taxon>
        <taxon>Burkholderiales</taxon>
        <taxon>Comamonadaceae</taxon>
        <taxon>Rhodoferax</taxon>
    </lineage>
</organism>
<keyword evidence="2" id="KW-1185">Reference proteome</keyword>
<evidence type="ECO:0000313" key="2">
    <source>
        <dbReference type="Proteomes" id="UP000317365"/>
    </source>
</evidence>
<reference evidence="2" key="1">
    <citation type="submission" date="2019-02" db="EMBL/GenBank/DDBJ databases">
        <title>Complete genome sequence of Rhodoferax sp. Gr-4.</title>
        <authorList>
            <person name="Jin L."/>
        </authorList>
    </citation>
    <scope>NUCLEOTIDE SEQUENCE [LARGE SCALE GENOMIC DNA]</scope>
    <source>
        <strain evidence="2">Gr-4</strain>
    </source>
</reference>
<sequence>MKKMLLSLVVILVLVVAGAAYWLHGNVEGLLQSAIGKYGSAMTGASVKVAGVQLQTTDGRGALKGLVVGNPAGFKTPFAVKADTIELEVDVASLAKDVVVVKKVAVIAPELIYEKGEAHTNFDAIQKNIAQYLGPSNNEAPGKKIIVQELVIRNAKAQASAAFMNGKTVTMSLPDIHLRDLGKAKGGISPGELGQEVTNAIERKLTSAISFDKLMGSVGNALGKAGEAIKGIFK</sequence>
<dbReference type="KEGG" id="rhg:EXZ61_06935"/>
<evidence type="ECO:0008006" key="3">
    <source>
        <dbReference type="Google" id="ProtNLM"/>
    </source>
</evidence>
<proteinExistence type="predicted"/>
<gene>
    <name evidence="1" type="ORF">EXZ61_06935</name>
</gene>